<dbReference type="RefSeq" id="XP_030386075.1">
    <property type="nucleotide sequence ID" value="XM_030530215.1"/>
</dbReference>
<name>A0A6J2UD56_DROLE</name>
<evidence type="ECO:0000313" key="2">
    <source>
        <dbReference type="Proteomes" id="UP000504634"/>
    </source>
</evidence>
<feature type="domain" description="BTB" evidence="1">
    <location>
        <begin position="54"/>
        <end position="117"/>
    </location>
</feature>
<dbReference type="PANTHER" id="PTHR22667">
    <property type="entry name" value="AT01380P-RELATED"/>
    <property type="match status" value="1"/>
</dbReference>
<protein>
    <submittedName>
        <fullName evidence="3">Actin-binding protein IPP-like isoform X1</fullName>
    </submittedName>
</protein>
<dbReference type="Pfam" id="PF07707">
    <property type="entry name" value="BACK"/>
    <property type="match status" value="1"/>
</dbReference>
<dbReference type="GeneID" id="115632923"/>
<dbReference type="SUPFAM" id="SSF54695">
    <property type="entry name" value="POZ domain"/>
    <property type="match status" value="1"/>
</dbReference>
<dbReference type="OrthoDB" id="6350321at2759"/>
<evidence type="ECO:0000259" key="1">
    <source>
        <dbReference type="PROSITE" id="PS50097"/>
    </source>
</evidence>
<dbReference type="CDD" id="cd18186">
    <property type="entry name" value="BTB_POZ_ZBTB_KLHL-like"/>
    <property type="match status" value="1"/>
</dbReference>
<sequence>MEEVDVNGTLDENSCELFPQFKTVPLSTFINADQIEFVPIKGLGLGRSVDENIEDVAVNIGDKVFKCNLSLLREHSMYFSKHETSDVVLNLYIANLSADTFETIYEWIFQDMMQLKRTDLLDLLVASRQLGIDKLTARIWECLTNTTYFNELDAFQCLIEARRRNLSVVSTLMMARLQKSFLILVGTCEFGDLSFPDVETLLSSNRIGIHTEQEVIYAAMLWIYRDPETRLPYLDKLLCVVRFELLSVRFLEQLELINNFVPEQVVHERILLSICHRNSKDMSVQRFKNIMGERCWVKDDLCPYVSKLKNHELLTIAAFLDYLKVLQSSGCHQWREIQILSNNIGYVDKEKLQHEKSYVRPHTETADTDLNCDSTSDAVTC</sequence>
<dbReference type="AlphaFoldDB" id="A0A6J2UD56"/>
<accession>A0A6J2UD56</accession>
<reference evidence="3" key="1">
    <citation type="submission" date="2025-08" db="UniProtKB">
        <authorList>
            <consortium name="RefSeq"/>
        </authorList>
    </citation>
    <scope>IDENTIFICATION</scope>
    <source>
        <strain evidence="3">11010-0011.00</strain>
        <tissue evidence="3">Whole body</tissue>
    </source>
</reference>
<keyword evidence="2" id="KW-1185">Reference proteome</keyword>
<proteinExistence type="predicted"/>
<evidence type="ECO:0000313" key="3">
    <source>
        <dbReference type="RefSeq" id="XP_030386075.1"/>
    </source>
</evidence>
<dbReference type="SMART" id="SM00875">
    <property type="entry name" value="BACK"/>
    <property type="match status" value="1"/>
</dbReference>
<dbReference type="PANTHER" id="PTHR22667:SF0">
    <property type="entry name" value="AT01380P-RELATED"/>
    <property type="match status" value="1"/>
</dbReference>
<gene>
    <name evidence="3" type="primary">LOC115632923</name>
</gene>
<dbReference type="PROSITE" id="PS50097">
    <property type="entry name" value="BTB"/>
    <property type="match status" value="1"/>
</dbReference>
<dbReference type="InterPro" id="IPR011705">
    <property type="entry name" value="BACK"/>
</dbReference>
<dbReference type="SMART" id="SM00225">
    <property type="entry name" value="BTB"/>
    <property type="match status" value="1"/>
</dbReference>
<dbReference type="Gene3D" id="3.30.710.10">
    <property type="entry name" value="Potassium Channel Kv1.1, Chain A"/>
    <property type="match status" value="1"/>
</dbReference>
<dbReference type="Pfam" id="PF00651">
    <property type="entry name" value="BTB"/>
    <property type="match status" value="1"/>
</dbReference>
<dbReference type="InterPro" id="IPR011333">
    <property type="entry name" value="SKP1/BTB/POZ_sf"/>
</dbReference>
<dbReference type="InterPro" id="IPR000210">
    <property type="entry name" value="BTB/POZ_dom"/>
</dbReference>
<dbReference type="Proteomes" id="UP000504634">
    <property type="component" value="Unplaced"/>
</dbReference>
<dbReference type="Gene3D" id="1.25.40.420">
    <property type="match status" value="1"/>
</dbReference>
<organism evidence="2 3">
    <name type="scientific">Drosophila lebanonensis</name>
    <name type="common">Fruit fly</name>
    <name type="synonym">Scaptodrosophila lebanonensis</name>
    <dbReference type="NCBI Taxonomy" id="7225"/>
    <lineage>
        <taxon>Eukaryota</taxon>
        <taxon>Metazoa</taxon>
        <taxon>Ecdysozoa</taxon>
        <taxon>Arthropoda</taxon>
        <taxon>Hexapoda</taxon>
        <taxon>Insecta</taxon>
        <taxon>Pterygota</taxon>
        <taxon>Neoptera</taxon>
        <taxon>Endopterygota</taxon>
        <taxon>Diptera</taxon>
        <taxon>Brachycera</taxon>
        <taxon>Muscomorpha</taxon>
        <taxon>Ephydroidea</taxon>
        <taxon>Drosophilidae</taxon>
        <taxon>Scaptodrosophila</taxon>
    </lineage>
</organism>